<comment type="caution">
    <text evidence="1">The sequence shown here is derived from an EMBL/GenBank/DDBJ whole genome shotgun (WGS) entry which is preliminary data.</text>
</comment>
<evidence type="ECO:0000313" key="2">
    <source>
        <dbReference type="Proteomes" id="UP000230886"/>
    </source>
</evidence>
<proteinExistence type="predicted"/>
<accession>A0A1C4GQ32</accession>
<evidence type="ECO:0000313" key="1">
    <source>
        <dbReference type="EMBL" id="PCK24184.1"/>
    </source>
</evidence>
<dbReference type="AlphaFoldDB" id="A0A1C4GQ32"/>
<dbReference type="Proteomes" id="UP000230886">
    <property type="component" value="Unassembled WGS sequence"/>
</dbReference>
<sequence>MNPHRKYFKLKMVGSYAIVMFLLGTFVSTALTSTKGDGSAASPLSSLSPWIWGLICGTIGLVLAGIGPAISALRGASAGRENEL</sequence>
<dbReference type="EMBL" id="NOVD01000036">
    <property type="protein sequence ID" value="PCK24184.1"/>
    <property type="molecule type" value="Genomic_DNA"/>
</dbReference>
<name>A0A1C4GQ32_RHOSG</name>
<reference evidence="1 2" key="1">
    <citation type="submission" date="2017-07" db="EMBL/GenBank/DDBJ databases">
        <title>Draft sequence of Rhodococcus enclensis 23b-28.</title>
        <authorList>
            <person name="Besaury L."/>
            <person name="Sancelme M."/>
            <person name="Amato P."/>
            <person name="Lallement A."/>
            <person name="Delort A.-M."/>
        </authorList>
    </citation>
    <scope>NUCLEOTIDE SEQUENCE [LARGE SCALE GENOMIC DNA]</scope>
    <source>
        <strain evidence="1 2">23b-28</strain>
    </source>
</reference>
<protein>
    <submittedName>
        <fullName evidence="1">Uncharacterized protein</fullName>
    </submittedName>
</protein>
<gene>
    <name evidence="1" type="ORF">CHR55_27470</name>
</gene>
<dbReference type="RefSeq" id="WP_058228433.1">
    <property type="nucleotide sequence ID" value="NZ_FMBB01000037.1"/>
</dbReference>
<organism evidence="1 2">
    <name type="scientific">Rhodococcus qingshengii</name>
    <dbReference type="NCBI Taxonomy" id="334542"/>
    <lineage>
        <taxon>Bacteria</taxon>
        <taxon>Bacillati</taxon>
        <taxon>Actinomycetota</taxon>
        <taxon>Actinomycetes</taxon>
        <taxon>Mycobacteriales</taxon>
        <taxon>Nocardiaceae</taxon>
        <taxon>Rhodococcus</taxon>
        <taxon>Rhodococcus erythropolis group</taxon>
    </lineage>
</organism>